<dbReference type="CDD" id="cd06850">
    <property type="entry name" value="biotinyl_domain"/>
    <property type="match status" value="1"/>
</dbReference>
<dbReference type="InterPro" id="IPR005482">
    <property type="entry name" value="Biotin_COase_C"/>
</dbReference>
<dbReference type="PROSITE" id="PS00188">
    <property type="entry name" value="BIOTIN"/>
    <property type="match status" value="1"/>
</dbReference>
<dbReference type="PROSITE" id="PS00866">
    <property type="entry name" value="CPSASE_1"/>
    <property type="match status" value="1"/>
</dbReference>
<comment type="subunit">
    <text evidence="4">Acetyl-CoA carboxylase is a heterohexamer of biotin carboxyl carrier protein, biotin carboxylase and the two subunits of carboxyl transferase in a 2:2 complex.</text>
</comment>
<dbReference type="Gene3D" id="3.30.470.20">
    <property type="entry name" value="ATP-grasp fold, B domain"/>
    <property type="match status" value="1"/>
</dbReference>
<evidence type="ECO:0000259" key="15">
    <source>
        <dbReference type="PROSITE" id="PS50975"/>
    </source>
</evidence>
<dbReference type="SMART" id="SM00878">
    <property type="entry name" value="Biotin_carb_C"/>
    <property type="match status" value="1"/>
</dbReference>
<dbReference type="PROSITE" id="PS50975">
    <property type="entry name" value="ATP_GRASP"/>
    <property type="match status" value="1"/>
</dbReference>
<protein>
    <recommendedName>
        <fullName evidence="5">Biotin carboxylase</fullName>
    </recommendedName>
    <alternativeName>
        <fullName evidence="11">Acetyl-coenzyme A carboxylase biotin carboxylase subunit A</fullName>
    </alternativeName>
</protein>
<dbReference type="InterPro" id="IPR005481">
    <property type="entry name" value="BC-like_N"/>
</dbReference>
<evidence type="ECO:0000256" key="13">
    <source>
        <dbReference type="PROSITE-ProRule" id="PRU00409"/>
    </source>
</evidence>
<keyword evidence="8 13" id="KW-0067">ATP-binding</keyword>
<evidence type="ECO:0000256" key="6">
    <source>
        <dbReference type="ARBA" id="ARBA00022598"/>
    </source>
</evidence>
<dbReference type="PROSITE" id="PS50968">
    <property type="entry name" value="BIOTINYL_LIPOYL"/>
    <property type="match status" value="1"/>
</dbReference>
<comment type="catalytic activity">
    <reaction evidence="12">
        <text>N(6)-biotinyl-L-lysyl-[protein] + hydrogencarbonate + ATP = N(6)-carboxybiotinyl-L-lysyl-[protein] + ADP + phosphate + H(+)</text>
        <dbReference type="Rhea" id="RHEA:13501"/>
        <dbReference type="Rhea" id="RHEA-COMP:10505"/>
        <dbReference type="Rhea" id="RHEA-COMP:10506"/>
        <dbReference type="ChEBI" id="CHEBI:15378"/>
        <dbReference type="ChEBI" id="CHEBI:17544"/>
        <dbReference type="ChEBI" id="CHEBI:30616"/>
        <dbReference type="ChEBI" id="CHEBI:43474"/>
        <dbReference type="ChEBI" id="CHEBI:83144"/>
        <dbReference type="ChEBI" id="CHEBI:83145"/>
        <dbReference type="ChEBI" id="CHEBI:456216"/>
        <dbReference type="EC" id="6.3.4.14"/>
    </reaction>
</comment>
<dbReference type="SUPFAM" id="SSF51246">
    <property type="entry name" value="Rudiment single hybrid motif"/>
    <property type="match status" value="1"/>
</dbReference>
<dbReference type="InterPro" id="IPR016185">
    <property type="entry name" value="PreATP-grasp_dom_sf"/>
</dbReference>
<dbReference type="GO" id="GO:0005524">
    <property type="term" value="F:ATP binding"/>
    <property type="evidence" value="ECO:0007669"/>
    <property type="project" value="UniProtKB-UniRule"/>
</dbReference>
<evidence type="ECO:0000256" key="4">
    <source>
        <dbReference type="ARBA" id="ARBA00011750"/>
    </source>
</evidence>
<feature type="domain" description="ATP-grasp" evidence="15">
    <location>
        <begin position="121"/>
        <end position="318"/>
    </location>
</feature>
<evidence type="ECO:0000313" key="17">
    <source>
        <dbReference type="EMBL" id="ADN75200.1"/>
    </source>
</evidence>
<keyword evidence="18" id="KW-1185">Reference proteome</keyword>
<accession>E1SU53</accession>
<dbReference type="Gene3D" id="3.30.1490.20">
    <property type="entry name" value="ATP-grasp fold, A domain"/>
    <property type="match status" value="1"/>
</dbReference>
<keyword evidence="10" id="KW-0092">Biotin</keyword>
<dbReference type="PROSITE" id="PS50979">
    <property type="entry name" value="BC"/>
    <property type="match status" value="1"/>
</dbReference>
<evidence type="ECO:0000259" key="14">
    <source>
        <dbReference type="PROSITE" id="PS50968"/>
    </source>
</evidence>
<evidence type="ECO:0000256" key="1">
    <source>
        <dbReference type="ARBA" id="ARBA00001953"/>
    </source>
</evidence>
<evidence type="ECO:0000256" key="10">
    <source>
        <dbReference type="ARBA" id="ARBA00023267"/>
    </source>
</evidence>
<dbReference type="FunFam" id="3.30.1490.20:FF:000003">
    <property type="entry name" value="acetyl-CoA carboxylase isoform X1"/>
    <property type="match status" value="1"/>
</dbReference>
<dbReference type="InterPro" id="IPR011053">
    <property type="entry name" value="Single_hybrid_motif"/>
</dbReference>
<dbReference type="Proteomes" id="UP000006683">
    <property type="component" value="Chromosome"/>
</dbReference>
<dbReference type="SUPFAM" id="SSF52440">
    <property type="entry name" value="PreATP-grasp domain"/>
    <property type="match status" value="1"/>
</dbReference>
<evidence type="ECO:0000313" key="18">
    <source>
        <dbReference type="Proteomes" id="UP000006683"/>
    </source>
</evidence>
<dbReference type="SUPFAM" id="SSF56059">
    <property type="entry name" value="Glutathione synthetase ATP-binding domain-like"/>
    <property type="match status" value="1"/>
</dbReference>
<dbReference type="EMBL" id="CP002209">
    <property type="protein sequence ID" value="ADN75200.1"/>
    <property type="molecule type" value="Genomic_DNA"/>
</dbReference>
<dbReference type="InterPro" id="IPR001882">
    <property type="entry name" value="Biotin_BS"/>
</dbReference>
<dbReference type="InterPro" id="IPR000089">
    <property type="entry name" value="Biotin_lipoyl"/>
</dbReference>
<sequence>MNIKKVLIANRGEIACRVIDTCRRLGIATVAVYSDADRHARHVALADEAFRLGPAEARLSYLDTERLLAVAKASATDAIHPGYGFLSENPDFAQACADAGIAFIGPRADAIAKMGSKSAAKAIMAKAGVPMLPGYHGDDQSDQRLTEEANKIGYPLLVKAAFGGGGKGMRIVEKAEQLGAALATARREAQSAFGNDQLLLERYLTAPRHVEVQVFADDHGNVVYLSDRDCSIQRRHQKVVEEAPAPGLSDALRAEMGEASVKAAQAINYLGAGTVEYLLDEQGRFYFMEMNTRLQVEHPVTELVTGQDLVAWQLAVAAGEPLPLRQEQIKVQGHAVEVRLYAEDPQRDFLPATGTLARLRWPEGDGVRVDTGVIEGDAITAYYDPMIAKLISFGDDRLMAIRRMVQALGQCELAGITTNLPFLHRITDHPAFAAADLHTGFIEQHSDALLAPSQDAWPAAWAVALALLQQGDSGDVPLGWRLNAPARAQLLLEDEHGEHYPILLTAADHGWTTEHNGDTVQLAQVPCRNRLRLELNGHLKSWPCHRDEQGITVLLPGGPLRFAQVTHQGEQSQGDADQALQAPMNGTLVANLVNVGDAVSAGQALVVMEAMKMEYTISAPFDGTVTALPFAEGAQVADGTALVALEAEA</sequence>
<name>E1SU53_FERBD</name>
<dbReference type="GeneID" id="67181237"/>
<dbReference type="Pfam" id="PF02786">
    <property type="entry name" value="CPSase_L_D2"/>
    <property type="match status" value="1"/>
</dbReference>
<reference evidence="17 18" key="1">
    <citation type="journal article" date="2010" name="Stand. Genomic Sci.">
        <title>Complete genome sequence of Ferrimonas balearica type strain (PAT).</title>
        <authorList>
            <person name="Nolan M."/>
            <person name="Sikorski J."/>
            <person name="Davenport K."/>
            <person name="Lucas S."/>
            <person name="Glavina Del Rio T."/>
            <person name="Tice H."/>
            <person name="Cheng J."/>
            <person name="Goodwin L."/>
            <person name="Pitluck S."/>
            <person name="Liolios K."/>
            <person name="Ivanova N."/>
            <person name="Mavromatis K."/>
            <person name="Ovchinnikova G."/>
            <person name="Pati A."/>
            <person name="Chen A."/>
            <person name="Palaniappan K."/>
            <person name="Land M."/>
            <person name="Hauser L."/>
            <person name="Chang Y."/>
            <person name="Jeffries C."/>
            <person name="Tapia R."/>
            <person name="Brettin T."/>
            <person name="Detter J."/>
            <person name="Han C."/>
            <person name="Yasawong M."/>
            <person name="Rohde M."/>
            <person name="Tindall B."/>
            <person name="Goker M."/>
            <person name="Woyke T."/>
            <person name="Bristow J."/>
            <person name="Eisen J."/>
            <person name="Markowitz V."/>
            <person name="Hugenholtz P."/>
            <person name="Kyrpides N."/>
            <person name="Klenk H."/>
            <person name="Lapidus A."/>
        </authorList>
    </citation>
    <scope>NUCLEOTIDE SEQUENCE [LARGE SCALE GENOMIC DNA]</scope>
    <source>
        <strain evidence="18">DSM 9799 / CCM 4581 / KCTC 23876 / PAT</strain>
    </source>
</reference>
<evidence type="ECO:0000256" key="5">
    <source>
        <dbReference type="ARBA" id="ARBA00017242"/>
    </source>
</evidence>
<dbReference type="InterPro" id="IPR011761">
    <property type="entry name" value="ATP-grasp"/>
</dbReference>
<dbReference type="RefSeq" id="WP_013344506.1">
    <property type="nucleotide sequence ID" value="NC_014541.1"/>
</dbReference>
<dbReference type="NCBIfam" id="NF006367">
    <property type="entry name" value="PRK08591.1"/>
    <property type="match status" value="1"/>
</dbReference>
<dbReference type="AlphaFoldDB" id="E1SU53"/>
<organism evidence="17 18">
    <name type="scientific">Ferrimonas balearica (strain DSM 9799 / CCM 4581 / KCTC 23876 / PAT)</name>
    <dbReference type="NCBI Taxonomy" id="550540"/>
    <lineage>
        <taxon>Bacteria</taxon>
        <taxon>Pseudomonadati</taxon>
        <taxon>Pseudomonadota</taxon>
        <taxon>Gammaproteobacteria</taxon>
        <taxon>Alteromonadales</taxon>
        <taxon>Ferrimonadaceae</taxon>
        <taxon>Ferrimonas</taxon>
    </lineage>
</organism>
<dbReference type="Pfam" id="PF00289">
    <property type="entry name" value="Biotin_carb_N"/>
    <property type="match status" value="1"/>
</dbReference>
<evidence type="ECO:0000256" key="9">
    <source>
        <dbReference type="ARBA" id="ARBA00022946"/>
    </source>
</evidence>
<dbReference type="InterPro" id="IPR013815">
    <property type="entry name" value="ATP_grasp_subdomain_1"/>
</dbReference>
<dbReference type="PROSITE" id="PS00867">
    <property type="entry name" value="CPSASE_2"/>
    <property type="match status" value="1"/>
</dbReference>
<dbReference type="InterPro" id="IPR011054">
    <property type="entry name" value="Rudment_hybrid_motif"/>
</dbReference>
<keyword evidence="9" id="KW-0809">Transit peptide</keyword>
<dbReference type="HOGENOM" id="CLU_000395_3_1_6"/>
<evidence type="ECO:0000256" key="3">
    <source>
        <dbReference type="ARBA" id="ARBA00004956"/>
    </source>
</evidence>
<comment type="cofactor">
    <cofactor evidence="1">
        <name>biotin</name>
        <dbReference type="ChEBI" id="CHEBI:57586"/>
    </cofactor>
</comment>
<dbReference type="Gene3D" id="3.40.50.20">
    <property type="match status" value="1"/>
</dbReference>
<dbReference type="Gene3D" id="2.40.50.100">
    <property type="match status" value="1"/>
</dbReference>
<dbReference type="KEGG" id="fbl:Fbal_0991"/>
<dbReference type="GO" id="GO:0004075">
    <property type="term" value="F:biotin carboxylase activity"/>
    <property type="evidence" value="ECO:0007669"/>
    <property type="project" value="UniProtKB-EC"/>
</dbReference>
<evidence type="ECO:0000256" key="11">
    <source>
        <dbReference type="ARBA" id="ARBA00033786"/>
    </source>
</evidence>
<dbReference type="Pfam" id="PF00364">
    <property type="entry name" value="Biotin_lipoyl"/>
    <property type="match status" value="1"/>
</dbReference>
<dbReference type="InterPro" id="IPR050856">
    <property type="entry name" value="Biotin_carboxylase_complex"/>
</dbReference>
<dbReference type="SUPFAM" id="SSF51230">
    <property type="entry name" value="Single hybrid motif"/>
    <property type="match status" value="1"/>
</dbReference>
<dbReference type="eggNOG" id="COG4770">
    <property type="taxonomic scope" value="Bacteria"/>
</dbReference>
<evidence type="ECO:0000256" key="7">
    <source>
        <dbReference type="ARBA" id="ARBA00022741"/>
    </source>
</evidence>
<keyword evidence="7 13" id="KW-0547">Nucleotide-binding</keyword>
<feature type="domain" description="Lipoyl-binding" evidence="14">
    <location>
        <begin position="570"/>
        <end position="646"/>
    </location>
</feature>
<dbReference type="PANTHER" id="PTHR18866:SF33">
    <property type="entry name" value="METHYLCROTONOYL-COA CARBOXYLASE SUBUNIT ALPHA, MITOCHONDRIAL-RELATED"/>
    <property type="match status" value="1"/>
</dbReference>
<dbReference type="FunFam" id="3.30.470.20:FF:000028">
    <property type="entry name" value="Methylcrotonoyl-CoA carboxylase subunit alpha, mitochondrial"/>
    <property type="match status" value="1"/>
</dbReference>
<comment type="pathway">
    <text evidence="3">Lipid metabolism; malonyl-CoA biosynthesis; malonyl-CoA from acetyl-CoA: step 1/1.</text>
</comment>
<proteinExistence type="predicted"/>
<evidence type="ECO:0000256" key="8">
    <source>
        <dbReference type="ARBA" id="ARBA00022840"/>
    </source>
</evidence>
<dbReference type="OrthoDB" id="9763189at2"/>
<gene>
    <name evidence="17" type="ordered locus">Fbal_0991</name>
</gene>
<dbReference type="Gene3D" id="3.30.700.40">
    <property type="match status" value="1"/>
</dbReference>
<evidence type="ECO:0000256" key="2">
    <source>
        <dbReference type="ARBA" id="ARBA00003761"/>
    </source>
</evidence>
<keyword evidence="6 17" id="KW-0436">Ligase</keyword>
<evidence type="ECO:0000256" key="12">
    <source>
        <dbReference type="ARBA" id="ARBA00048600"/>
    </source>
</evidence>
<comment type="function">
    <text evidence="2">This protein is a component of the acetyl coenzyme A carboxylase complex; first, biotin carboxylase catalyzes the carboxylation of the carrier protein and then the transcarboxylase transfers the carboxyl group to form malonyl-CoA.</text>
</comment>
<dbReference type="FunFam" id="2.40.50.100:FF:000003">
    <property type="entry name" value="Acetyl-CoA carboxylase biotin carboxyl carrier protein"/>
    <property type="match status" value="1"/>
</dbReference>
<feature type="domain" description="Biotin carboxylation" evidence="16">
    <location>
        <begin position="2"/>
        <end position="447"/>
    </location>
</feature>
<dbReference type="Pfam" id="PF02785">
    <property type="entry name" value="Biotin_carb_C"/>
    <property type="match status" value="1"/>
</dbReference>
<evidence type="ECO:0000259" key="16">
    <source>
        <dbReference type="PROSITE" id="PS50979"/>
    </source>
</evidence>
<dbReference type="PANTHER" id="PTHR18866">
    <property type="entry name" value="CARBOXYLASE:PYRUVATE/ACETYL-COA/PROPIONYL-COA CARBOXYLASE"/>
    <property type="match status" value="1"/>
</dbReference>
<dbReference type="InterPro" id="IPR005479">
    <property type="entry name" value="CPAse_ATP-bd"/>
</dbReference>
<dbReference type="FunFam" id="3.40.50.20:FF:000010">
    <property type="entry name" value="Propionyl-CoA carboxylase subunit alpha"/>
    <property type="match status" value="1"/>
</dbReference>
<dbReference type="STRING" id="550540.Fbal_0991"/>
<dbReference type="GO" id="GO:0046872">
    <property type="term" value="F:metal ion binding"/>
    <property type="evidence" value="ECO:0007669"/>
    <property type="project" value="InterPro"/>
</dbReference>
<dbReference type="InterPro" id="IPR011764">
    <property type="entry name" value="Biotin_carboxylation_dom"/>
</dbReference>